<name>A0A5B6T9Z3_9BACT</name>
<dbReference type="OrthoDB" id="9776455at2"/>
<feature type="domain" description="Amidohydrolase-related" evidence="9">
    <location>
        <begin position="77"/>
        <end position="414"/>
    </location>
</feature>
<dbReference type="NCBIfam" id="TIGR01224">
    <property type="entry name" value="hutI"/>
    <property type="match status" value="1"/>
</dbReference>
<dbReference type="GO" id="GO:0046872">
    <property type="term" value="F:metal ion binding"/>
    <property type="evidence" value="ECO:0007669"/>
    <property type="project" value="UniProtKB-KW"/>
</dbReference>
<keyword evidence="7" id="KW-0408">Iron</keyword>
<keyword evidence="4 10" id="KW-0378">Hydrolase</keyword>
<dbReference type="InterPro" id="IPR032466">
    <property type="entry name" value="Metal_Hydrolase"/>
</dbReference>
<dbReference type="SUPFAM" id="SSF51556">
    <property type="entry name" value="Metallo-dependent hydrolases"/>
    <property type="match status" value="1"/>
</dbReference>
<evidence type="ECO:0000256" key="1">
    <source>
        <dbReference type="ARBA" id="ARBA00005023"/>
    </source>
</evidence>
<protein>
    <recommendedName>
        <fullName evidence="2 8">Imidazolonepropionase</fullName>
        <ecNumber evidence="2 8">3.5.2.7</ecNumber>
    </recommendedName>
</protein>
<organism evidence="10 11">
    <name type="scientific">Rufibacter hautae</name>
    <dbReference type="NCBI Taxonomy" id="2595005"/>
    <lineage>
        <taxon>Bacteria</taxon>
        <taxon>Pseudomonadati</taxon>
        <taxon>Bacteroidota</taxon>
        <taxon>Cytophagia</taxon>
        <taxon>Cytophagales</taxon>
        <taxon>Hymenobacteraceae</taxon>
        <taxon>Rufibacter</taxon>
    </lineage>
</organism>
<dbReference type="Gene3D" id="3.20.20.140">
    <property type="entry name" value="Metal-dependent hydrolases"/>
    <property type="match status" value="1"/>
</dbReference>
<evidence type="ECO:0000256" key="4">
    <source>
        <dbReference type="ARBA" id="ARBA00022801"/>
    </source>
</evidence>
<comment type="pathway">
    <text evidence="1">Amino-acid degradation.</text>
</comment>
<proteinExistence type="predicted"/>
<dbReference type="InterPro" id="IPR011059">
    <property type="entry name" value="Metal-dep_hydrolase_composite"/>
</dbReference>
<evidence type="ECO:0000256" key="5">
    <source>
        <dbReference type="ARBA" id="ARBA00022808"/>
    </source>
</evidence>
<dbReference type="Pfam" id="PF01979">
    <property type="entry name" value="Amidohydro_1"/>
    <property type="match status" value="1"/>
</dbReference>
<dbReference type="PANTHER" id="PTHR42752:SF1">
    <property type="entry name" value="IMIDAZOLONEPROPIONASE-RELATED"/>
    <property type="match status" value="1"/>
</dbReference>
<dbReference type="EC" id="3.5.2.7" evidence="2 8"/>
<reference evidence="10 11" key="1">
    <citation type="submission" date="2019-07" db="EMBL/GenBank/DDBJ databases">
        <title>Rufibacter sp. nov., isolated from lake sediment.</title>
        <authorList>
            <person name="Qu J.-H."/>
        </authorList>
    </citation>
    <scope>NUCLEOTIDE SEQUENCE [LARGE SCALE GENOMIC DNA]</scope>
    <source>
        <strain evidence="10 11">NBS58-1</strain>
    </source>
</reference>
<evidence type="ECO:0000256" key="3">
    <source>
        <dbReference type="ARBA" id="ARBA00022723"/>
    </source>
</evidence>
<dbReference type="InterPro" id="IPR005920">
    <property type="entry name" value="HutI"/>
</dbReference>
<keyword evidence="5" id="KW-0369">Histidine metabolism</keyword>
<dbReference type="AlphaFoldDB" id="A0A5B6T9Z3"/>
<evidence type="ECO:0000313" key="11">
    <source>
        <dbReference type="Proteomes" id="UP000324133"/>
    </source>
</evidence>
<evidence type="ECO:0000256" key="8">
    <source>
        <dbReference type="NCBIfam" id="TIGR01224"/>
    </source>
</evidence>
<dbReference type="Proteomes" id="UP000324133">
    <property type="component" value="Unassembled WGS sequence"/>
</dbReference>
<evidence type="ECO:0000256" key="2">
    <source>
        <dbReference type="ARBA" id="ARBA00012864"/>
    </source>
</evidence>
<dbReference type="GO" id="GO:0005737">
    <property type="term" value="C:cytoplasm"/>
    <property type="evidence" value="ECO:0007669"/>
    <property type="project" value="UniProtKB-UniRule"/>
</dbReference>
<evidence type="ECO:0000313" key="10">
    <source>
        <dbReference type="EMBL" id="KAA3437016.1"/>
    </source>
</evidence>
<dbReference type="GO" id="GO:0019556">
    <property type="term" value="P:L-histidine catabolic process to glutamate and formamide"/>
    <property type="evidence" value="ECO:0007669"/>
    <property type="project" value="UniProtKB-UniRule"/>
</dbReference>
<dbReference type="RefSeq" id="WP_149092957.1">
    <property type="nucleotide sequence ID" value="NZ_VKKY01000003.1"/>
</dbReference>
<evidence type="ECO:0000259" key="9">
    <source>
        <dbReference type="Pfam" id="PF01979"/>
    </source>
</evidence>
<dbReference type="EMBL" id="VKKY01000003">
    <property type="protein sequence ID" value="KAA3437016.1"/>
    <property type="molecule type" value="Genomic_DNA"/>
</dbReference>
<keyword evidence="3" id="KW-0479">Metal-binding</keyword>
<evidence type="ECO:0000256" key="7">
    <source>
        <dbReference type="ARBA" id="ARBA00023004"/>
    </source>
</evidence>
<keyword evidence="6" id="KW-0862">Zinc</keyword>
<dbReference type="Gene3D" id="2.30.40.10">
    <property type="entry name" value="Urease, subunit C, domain 1"/>
    <property type="match status" value="1"/>
</dbReference>
<evidence type="ECO:0000256" key="6">
    <source>
        <dbReference type="ARBA" id="ARBA00022833"/>
    </source>
</evidence>
<accession>A0A5B6T9Z3</accession>
<gene>
    <name evidence="10" type="ORF">FOA19_21825</name>
</gene>
<dbReference type="SUPFAM" id="SSF51338">
    <property type="entry name" value="Composite domain of metallo-dependent hydrolases"/>
    <property type="match status" value="2"/>
</dbReference>
<dbReference type="InterPro" id="IPR006680">
    <property type="entry name" value="Amidohydro-rel"/>
</dbReference>
<dbReference type="GO" id="GO:0050480">
    <property type="term" value="F:imidazolonepropionase activity"/>
    <property type="evidence" value="ECO:0007669"/>
    <property type="project" value="UniProtKB-UniRule"/>
</dbReference>
<keyword evidence="11" id="KW-1185">Reference proteome</keyword>
<dbReference type="PANTHER" id="PTHR42752">
    <property type="entry name" value="IMIDAZOLONEPROPIONASE"/>
    <property type="match status" value="1"/>
</dbReference>
<sequence>MPEEPEEHLLIGPFSQIITMAGLPLNGPLRDAQLDVLDHAGVLIKGEKIAKVGSYAELAQEAEAQQYRLQEIEEPMVLFPGFIDAHTHLCFAGSRARDYALRVEGKSYLEIARSGGGILDTVSKTRAAAQEELVQGIITRGKRHLTEGVTTCEVKSGYGLTVAEELKMLQAIQEADQQLALDLVPTCLAAHMRPPEFSDSQAYLQHIVQELLPKVKEKNLAHRVDIFIEDTAFSEAEALTYLQAALEMEFEVTVHADQFSKGGSQVAAQVKAASADHLEASGPEEIAQLKAAGVVATVLPGASLGLGMGYAPARQLLDGGLCVAIATDWNPGSAPMGDLLLQAALLGAAEKLTLAETFAGITFRAARALRLEDRGRLQHGLLGDFVAFPTGDYREILYHQGKLKPAMVWKRGKLCLRP</sequence>
<comment type="caution">
    <text evidence="10">The sequence shown here is derived from an EMBL/GenBank/DDBJ whole genome shotgun (WGS) entry which is preliminary data.</text>
</comment>